<keyword evidence="2" id="KW-0689">Ribosomal protein</keyword>
<comment type="similarity">
    <text evidence="1">Belongs to the eukaryotic ribosomal protein eS8 family.</text>
</comment>
<keyword evidence="3" id="KW-0687">Ribonucleoprotein</keyword>
<dbReference type="GO" id="GO:0003735">
    <property type="term" value="F:structural constituent of ribosome"/>
    <property type="evidence" value="ECO:0007669"/>
    <property type="project" value="InterPro"/>
</dbReference>
<evidence type="ECO:0008006" key="6">
    <source>
        <dbReference type="Google" id="ProtNLM"/>
    </source>
</evidence>
<dbReference type="InterPro" id="IPR001047">
    <property type="entry name" value="Ribosomal_eS8"/>
</dbReference>
<dbReference type="AlphaFoldDB" id="A0A9D4V116"/>
<organism evidence="4 5">
    <name type="scientific">Adiantum capillus-veneris</name>
    <name type="common">Maidenhair fern</name>
    <dbReference type="NCBI Taxonomy" id="13818"/>
    <lineage>
        <taxon>Eukaryota</taxon>
        <taxon>Viridiplantae</taxon>
        <taxon>Streptophyta</taxon>
        <taxon>Embryophyta</taxon>
        <taxon>Tracheophyta</taxon>
        <taxon>Polypodiopsida</taxon>
        <taxon>Polypodiidae</taxon>
        <taxon>Polypodiales</taxon>
        <taxon>Pteridineae</taxon>
        <taxon>Pteridaceae</taxon>
        <taxon>Vittarioideae</taxon>
        <taxon>Adiantum</taxon>
    </lineage>
</organism>
<dbReference type="OrthoDB" id="1703270at2759"/>
<proteinExistence type="inferred from homology"/>
<dbReference type="Pfam" id="PF01201">
    <property type="entry name" value="Ribosomal_S8e"/>
    <property type="match status" value="1"/>
</dbReference>
<keyword evidence="5" id="KW-1185">Reference proteome</keyword>
<evidence type="ECO:0000256" key="1">
    <source>
        <dbReference type="ARBA" id="ARBA00005257"/>
    </source>
</evidence>
<dbReference type="FunFam" id="1.10.168.20:FF:000002">
    <property type="entry name" value="40S ribosomal protein S8"/>
    <property type="match status" value="1"/>
</dbReference>
<gene>
    <name evidence="4" type="ORF">GOP47_0007615</name>
</gene>
<evidence type="ECO:0000313" key="4">
    <source>
        <dbReference type="EMBL" id="KAI5077791.1"/>
    </source>
</evidence>
<dbReference type="Proteomes" id="UP000886520">
    <property type="component" value="Chromosome 7"/>
</dbReference>
<evidence type="ECO:0000313" key="5">
    <source>
        <dbReference type="Proteomes" id="UP000886520"/>
    </source>
</evidence>
<sequence>MLERFYAPDEERLGPSYHTHKHTHGRDAEPVYAAILADGDANSLDKAFIAATYDEVVTIKTFLDTLDEHAVGAMSSSKTVDAAPFRQWYSKHYGVDLGKKKRAASAKKEAEDTDATACDGEKKQSKHVEWKISACNEDRKLDAHLEDQIASGRLLACISSRPGQCGRADGYILEGKELEFYKKKIQRKKGKGTGAAA</sequence>
<dbReference type="PANTHER" id="PTHR10394">
    <property type="entry name" value="40S RIBOSOMAL PROTEIN S8"/>
    <property type="match status" value="1"/>
</dbReference>
<dbReference type="GO" id="GO:0006412">
    <property type="term" value="P:translation"/>
    <property type="evidence" value="ECO:0007669"/>
    <property type="project" value="InterPro"/>
</dbReference>
<dbReference type="Gene3D" id="1.10.168.20">
    <property type="entry name" value="Ribosomal protein S8e, subdomain"/>
    <property type="match status" value="1"/>
</dbReference>
<evidence type="ECO:0000256" key="2">
    <source>
        <dbReference type="ARBA" id="ARBA00022980"/>
    </source>
</evidence>
<evidence type="ECO:0000256" key="3">
    <source>
        <dbReference type="ARBA" id="ARBA00023274"/>
    </source>
</evidence>
<dbReference type="InterPro" id="IPR022309">
    <property type="entry name" value="Ribosomal_Se8/biogenesis_NSA2"/>
</dbReference>
<accession>A0A9D4V116</accession>
<reference evidence="4" key="1">
    <citation type="submission" date="2021-01" db="EMBL/GenBank/DDBJ databases">
        <title>Adiantum capillus-veneris genome.</title>
        <authorList>
            <person name="Fang Y."/>
            <person name="Liao Q."/>
        </authorList>
    </citation>
    <scope>NUCLEOTIDE SEQUENCE</scope>
    <source>
        <strain evidence="4">H3</strain>
        <tissue evidence="4">Leaf</tissue>
    </source>
</reference>
<dbReference type="GO" id="GO:1990904">
    <property type="term" value="C:ribonucleoprotein complex"/>
    <property type="evidence" value="ECO:0007669"/>
    <property type="project" value="UniProtKB-KW"/>
</dbReference>
<dbReference type="EMBL" id="JABFUD020000007">
    <property type="protein sequence ID" value="KAI5077791.1"/>
    <property type="molecule type" value="Genomic_DNA"/>
</dbReference>
<protein>
    <recommendedName>
        <fullName evidence="6">40S ribosomal protein S8</fullName>
    </recommendedName>
</protein>
<comment type="caution">
    <text evidence="4">The sequence shown here is derived from an EMBL/GenBank/DDBJ whole genome shotgun (WGS) entry which is preliminary data.</text>
</comment>
<dbReference type="GO" id="GO:0005840">
    <property type="term" value="C:ribosome"/>
    <property type="evidence" value="ECO:0007669"/>
    <property type="project" value="UniProtKB-KW"/>
</dbReference>
<name>A0A9D4V116_ADICA</name>
<dbReference type="InterPro" id="IPR042563">
    <property type="entry name" value="Ribosomal_protein_eS8_euk"/>
</dbReference>